<evidence type="ECO:0000313" key="3">
    <source>
        <dbReference type="Proteomes" id="UP001197093"/>
    </source>
</evidence>
<name>A0AAD4I576_9PEZI</name>
<sequence>MSVSFHTCAQGADLDDKTWRAQIDNEIDRLRSRIKDTAVCKYASSLNGGKTCSVEHGNIMGCANYHVRIRFDDGSRPWLLRVPRVTSFISCSEPVVDYLVVSEYATLKFLEGTTVPAPRAFGYGLSSNGSDHGIGVSFLLVEELPGKPWSHGGLPASESTKQERARIRSGLADILAELARHPFPKAGSLCLKGSRIQVGPTASDRFLVLDPDGPFESAVDYYTAWAEQHLELIADRQLYNEYPVDAYLVYRFLKENARQLAEAEDHGPDGFFLKHADDHGDHLLLDDDFNITGVIDWQMARVAPGGEAFGPSLVTVDVNKLCAGGTVALSEDDVGLATALRERGHPELAGWMGDENERARRFFWGLALEPRWSNALPLANALLKAFGLQQDWDEWKESVMLEYWPDKRLRALVRACPPKRPRLHRRCRKAARS</sequence>
<dbReference type="SUPFAM" id="SSF56112">
    <property type="entry name" value="Protein kinase-like (PK-like)"/>
    <property type="match status" value="1"/>
</dbReference>
<dbReference type="Proteomes" id="UP001197093">
    <property type="component" value="Unassembled WGS sequence"/>
</dbReference>
<dbReference type="PANTHER" id="PTHR21310">
    <property type="entry name" value="AMINOGLYCOSIDE PHOSPHOTRANSFERASE-RELATED-RELATED"/>
    <property type="match status" value="1"/>
</dbReference>
<feature type="domain" description="Aminoglycoside phosphotransferase" evidence="1">
    <location>
        <begin position="72"/>
        <end position="304"/>
    </location>
</feature>
<comment type="caution">
    <text evidence="2">The sequence shown here is derived from an EMBL/GenBank/DDBJ whole genome shotgun (WGS) entry which is preliminary data.</text>
</comment>
<dbReference type="Pfam" id="PF01636">
    <property type="entry name" value="APH"/>
    <property type="match status" value="1"/>
</dbReference>
<dbReference type="Gene3D" id="3.90.1200.10">
    <property type="match status" value="1"/>
</dbReference>
<evidence type="ECO:0000313" key="2">
    <source>
        <dbReference type="EMBL" id="KAG7292878.1"/>
    </source>
</evidence>
<dbReference type="InterPro" id="IPR002575">
    <property type="entry name" value="Aminoglycoside_PTrfase"/>
</dbReference>
<dbReference type="PANTHER" id="PTHR21310:SF15">
    <property type="entry name" value="AMINOGLYCOSIDE PHOSPHOTRANSFERASE DOMAIN-CONTAINING PROTEIN"/>
    <property type="match status" value="1"/>
</dbReference>
<accession>A0AAD4I576</accession>
<dbReference type="EMBL" id="JAHCVI010000001">
    <property type="protein sequence ID" value="KAG7292878.1"/>
    <property type="molecule type" value="Genomic_DNA"/>
</dbReference>
<keyword evidence="3" id="KW-1185">Reference proteome</keyword>
<protein>
    <recommendedName>
        <fullName evidence="1">Aminoglycoside phosphotransferase domain-containing protein</fullName>
    </recommendedName>
</protein>
<dbReference type="InterPro" id="IPR051678">
    <property type="entry name" value="AGP_Transferase"/>
</dbReference>
<proteinExistence type="predicted"/>
<evidence type="ECO:0000259" key="1">
    <source>
        <dbReference type="Pfam" id="PF01636"/>
    </source>
</evidence>
<dbReference type="AlphaFoldDB" id="A0AAD4I576"/>
<organism evidence="2 3">
    <name type="scientific">Staphylotrichum longicolle</name>
    <dbReference type="NCBI Taxonomy" id="669026"/>
    <lineage>
        <taxon>Eukaryota</taxon>
        <taxon>Fungi</taxon>
        <taxon>Dikarya</taxon>
        <taxon>Ascomycota</taxon>
        <taxon>Pezizomycotina</taxon>
        <taxon>Sordariomycetes</taxon>
        <taxon>Sordariomycetidae</taxon>
        <taxon>Sordariales</taxon>
        <taxon>Chaetomiaceae</taxon>
        <taxon>Staphylotrichum</taxon>
    </lineage>
</organism>
<reference evidence="2" key="1">
    <citation type="submission" date="2023-02" db="EMBL/GenBank/DDBJ databases">
        <authorList>
            <person name="Palmer J.M."/>
        </authorList>
    </citation>
    <scope>NUCLEOTIDE SEQUENCE</scope>
    <source>
        <strain evidence="2">FW57</strain>
    </source>
</reference>
<gene>
    <name evidence="2" type="ORF">NEMBOFW57_002923</name>
</gene>
<dbReference type="InterPro" id="IPR011009">
    <property type="entry name" value="Kinase-like_dom_sf"/>
</dbReference>